<dbReference type="STRING" id="1802363.A2682_03340"/>
<feature type="transmembrane region" description="Helical" evidence="1">
    <location>
        <begin position="131"/>
        <end position="149"/>
    </location>
</feature>
<gene>
    <name evidence="2" type="ORF">A2682_03340</name>
</gene>
<evidence type="ECO:0008006" key="4">
    <source>
        <dbReference type="Google" id="ProtNLM"/>
    </source>
</evidence>
<dbReference type="Proteomes" id="UP000178690">
    <property type="component" value="Unassembled WGS sequence"/>
</dbReference>
<evidence type="ECO:0000313" key="3">
    <source>
        <dbReference type="Proteomes" id="UP000178690"/>
    </source>
</evidence>
<sequence length="161" mass="17867">MSFLAKIEEGVEAGLRRFGVAVLQLTLGLVYVWFGWLKLVDASPIIPVIRVAFREMPYPFFPYLLGSWEIVIGAGLLLPFLPLPRRIETAIVRIALLLLFLQLCGTFAAAILAPAAFFSPTLPYLTVVGEFLMKNLVFAAAGLVIAGHLRTPDDTFRRFED</sequence>
<accession>A0A1G2PP60</accession>
<feature type="transmembrane region" description="Helical" evidence="1">
    <location>
        <begin position="20"/>
        <end position="40"/>
    </location>
</feature>
<keyword evidence="1" id="KW-1133">Transmembrane helix</keyword>
<feature type="transmembrane region" description="Helical" evidence="1">
    <location>
        <begin position="60"/>
        <end position="83"/>
    </location>
</feature>
<organism evidence="2 3">
    <name type="scientific">Terrybacteria sp. (strain RIFCSPHIGHO2_01_FULL_58_15)</name>
    <dbReference type="NCBI Taxonomy" id="1802363"/>
    <lineage>
        <taxon>Bacteria</taxon>
        <taxon>Candidatus Terryibacteriota</taxon>
    </lineage>
</organism>
<evidence type="ECO:0000256" key="1">
    <source>
        <dbReference type="SAM" id="Phobius"/>
    </source>
</evidence>
<evidence type="ECO:0000313" key="2">
    <source>
        <dbReference type="EMBL" id="OHA50097.1"/>
    </source>
</evidence>
<comment type="caution">
    <text evidence="2">The sequence shown here is derived from an EMBL/GenBank/DDBJ whole genome shotgun (WGS) entry which is preliminary data.</text>
</comment>
<name>A0A1G2PP60_TERXR</name>
<dbReference type="EMBL" id="MHST01000001">
    <property type="protein sequence ID" value="OHA50097.1"/>
    <property type="molecule type" value="Genomic_DNA"/>
</dbReference>
<proteinExistence type="predicted"/>
<keyword evidence="1" id="KW-0812">Transmembrane</keyword>
<keyword evidence="1" id="KW-0472">Membrane</keyword>
<reference evidence="2 3" key="1">
    <citation type="journal article" date="2016" name="Nat. Commun.">
        <title>Thousands of microbial genomes shed light on interconnected biogeochemical processes in an aquifer system.</title>
        <authorList>
            <person name="Anantharaman K."/>
            <person name="Brown C.T."/>
            <person name="Hug L.A."/>
            <person name="Sharon I."/>
            <person name="Castelle C.J."/>
            <person name="Probst A.J."/>
            <person name="Thomas B.C."/>
            <person name="Singh A."/>
            <person name="Wilkins M.J."/>
            <person name="Karaoz U."/>
            <person name="Brodie E.L."/>
            <person name="Williams K.H."/>
            <person name="Hubbard S.S."/>
            <person name="Banfield J.F."/>
        </authorList>
    </citation>
    <scope>NUCLEOTIDE SEQUENCE [LARGE SCALE GENOMIC DNA]</scope>
    <source>
        <strain evidence="3">RIFCSPHIGHO2_01_FULL_58_15</strain>
    </source>
</reference>
<dbReference type="AlphaFoldDB" id="A0A1G2PP60"/>
<protein>
    <recommendedName>
        <fullName evidence="4">DUF417 family protein</fullName>
    </recommendedName>
</protein>
<feature type="transmembrane region" description="Helical" evidence="1">
    <location>
        <begin position="95"/>
        <end position="119"/>
    </location>
</feature>